<reference evidence="3 4" key="1">
    <citation type="submission" date="2016-11" db="EMBL/GenBank/DDBJ databases">
        <authorList>
            <person name="Jaros S."/>
            <person name="Januszkiewicz K."/>
            <person name="Wedrychowicz H."/>
        </authorList>
    </citation>
    <scope>NUCLEOTIDE SEQUENCE [LARGE SCALE GENOMIC DNA]</scope>
    <source>
        <strain evidence="3 4">CGMCC 1.12145</strain>
    </source>
</reference>
<dbReference type="SUPFAM" id="SSF55486">
    <property type="entry name" value="Metalloproteases ('zincins'), catalytic domain"/>
    <property type="match status" value="1"/>
</dbReference>
<evidence type="ECO:0000259" key="2">
    <source>
        <dbReference type="Pfam" id="PF01433"/>
    </source>
</evidence>
<accession>A0A1K1R4I1</accession>
<dbReference type="InterPro" id="IPR027268">
    <property type="entry name" value="Peptidase_M4/M1_CTD_sf"/>
</dbReference>
<gene>
    <name evidence="3" type="ORF">SAMN02927921_03129</name>
</gene>
<dbReference type="GO" id="GO:0008237">
    <property type="term" value="F:metallopeptidase activity"/>
    <property type="evidence" value="ECO:0007669"/>
    <property type="project" value="InterPro"/>
</dbReference>
<evidence type="ECO:0000256" key="1">
    <source>
        <dbReference type="SAM" id="SignalP"/>
    </source>
</evidence>
<dbReference type="OrthoDB" id="9814383at2"/>
<protein>
    <recommendedName>
        <fullName evidence="2">Peptidase M1 membrane alanine aminopeptidase domain-containing protein</fullName>
    </recommendedName>
</protein>
<name>A0A1K1R4I1_9FLAO</name>
<feature type="chain" id="PRO_5012362944" description="Peptidase M1 membrane alanine aminopeptidase domain-containing protein" evidence="1">
    <location>
        <begin position="21"/>
        <end position="625"/>
    </location>
</feature>
<dbReference type="Proteomes" id="UP000182248">
    <property type="component" value="Unassembled WGS sequence"/>
</dbReference>
<keyword evidence="1" id="KW-0732">Signal</keyword>
<dbReference type="GO" id="GO:0008270">
    <property type="term" value="F:zinc ion binding"/>
    <property type="evidence" value="ECO:0007669"/>
    <property type="project" value="InterPro"/>
</dbReference>
<sequence>MLRKTLYTGLLFISAWALQAQELYIPRDVQKAYENSTRSKDGNPGSNYWQNKGVYTIDLNVNPPDRKVTGKETIVYTNQSPDTLKVLNFKLFLNQHKPEAPRSGQTSADYLTSGIHIDAYRENGVAREWTDKNDGTNKPVQLAAPLLPGASITLDIDWHFDMSVQSGREGAIDETTFFLAYFFPRVAVYDDSRGWDTMTFRGSQEFYNDFNDYRFSVTVPANYIVWATGDLQNPDEVLQPSYAQRLERSMTSDEVVHIATKEDLENHKVTAQNATNTWIWKADAITDIAIALSDHYLWDAGSVIADPQTGRRVSVQAAYDEPSEDFREMVNYGKHAIAWFSNNYPGVPYPYSKSTIVRGFADMEYPMMVNDSSFPEAEFARFVVEHEIAHTYFPFYMGINETRFGFMDEGWATALEYLIGIHDLGPEKATENFKKFRVAAWANTTDMEYDLPVITPLNALNGVAIRANAYGKSALGYLAMKAYLGDTLFSKALKGYMDRWNGKHPMPWDFFYTFNDITGKDLNWFWDRWYFSNHYIDIAVTDAVYKKDTLTVTLQNLGGMPAPVTLVLTDKNGTSQAFAQTPAIWETDPDRAVITLTNVKDIENIRLDGGIFMDADTSNDSYSIK</sequence>
<dbReference type="RefSeq" id="WP_072318317.1">
    <property type="nucleotide sequence ID" value="NZ_FPJE01000018.1"/>
</dbReference>
<feature type="domain" description="Peptidase M1 membrane alanine aminopeptidase" evidence="2">
    <location>
        <begin position="376"/>
        <end position="529"/>
    </location>
</feature>
<dbReference type="STRING" id="1150368.SAMN02927921_03129"/>
<dbReference type="Pfam" id="PF01433">
    <property type="entry name" value="Peptidase_M1"/>
    <property type="match status" value="1"/>
</dbReference>
<dbReference type="InterPro" id="IPR014782">
    <property type="entry name" value="Peptidase_M1_dom"/>
</dbReference>
<dbReference type="Gene3D" id="1.10.390.10">
    <property type="entry name" value="Neutral Protease Domain 2"/>
    <property type="match status" value="1"/>
</dbReference>
<evidence type="ECO:0000313" key="3">
    <source>
        <dbReference type="EMBL" id="SFW66518.1"/>
    </source>
</evidence>
<organism evidence="3 4">
    <name type="scientific">Sinomicrobium oceani</name>
    <dbReference type="NCBI Taxonomy" id="1150368"/>
    <lineage>
        <taxon>Bacteria</taxon>
        <taxon>Pseudomonadati</taxon>
        <taxon>Bacteroidota</taxon>
        <taxon>Flavobacteriia</taxon>
        <taxon>Flavobacteriales</taxon>
        <taxon>Flavobacteriaceae</taxon>
        <taxon>Sinomicrobium</taxon>
    </lineage>
</organism>
<dbReference type="EMBL" id="FPJE01000018">
    <property type="protein sequence ID" value="SFW66518.1"/>
    <property type="molecule type" value="Genomic_DNA"/>
</dbReference>
<dbReference type="AlphaFoldDB" id="A0A1K1R4I1"/>
<evidence type="ECO:0000313" key="4">
    <source>
        <dbReference type="Proteomes" id="UP000182248"/>
    </source>
</evidence>
<feature type="signal peptide" evidence="1">
    <location>
        <begin position="1"/>
        <end position="20"/>
    </location>
</feature>
<keyword evidence="4" id="KW-1185">Reference proteome</keyword>
<dbReference type="CDD" id="cd09604">
    <property type="entry name" value="M1_APN_like"/>
    <property type="match status" value="1"/>
</dbReference>
<proteinExistence type="predicted"/>